<organism evidence="4 5">
    <name type="scientific">Flavobacterium hankyongi</name>
    <dbReference type="NCBI Taxonomy" id="1176532"/>
    <lineage>
        <taxon>Bacteria</taxon>
        <taxon>Pseudomonadati</taxon>
        <taxon>Bacteroidota</taxon>
        <taxon>Flavobacteriia</taxon>
        <taxon>Flavobacteriales</taxon>
        <taxon>Flavobacteriaceae</taxon>
        <taxon>Flavobacterium</taxon>
    </lineage>
</organism>
<accession>A0ABP9A339</accession>
<keyword evidence="2" id="KW-0812">Transmembrane</keyword>
<dbReference type="PANTHER" id="PTHR33619">
    <property type="entry name" value="POLYSACCHARIDE EXPORT PROTEIN GFCE-RELATED"/>
    <property type="match status" value="1"/>
</dbReference>
<dbReference type="Pfam" id="PF02563">
    <property type="entry name" value="Poly_export"/>
    <property type="match status" value="1"/>
</dbReference>
<protein>
    <submittedName>
        <fullName evidence="4">Polysaccharide biosynthesis/export family protein</fullName>
    </submittedName>
</protein>
<feature type="domain" description="Polysaccharide export protein N-terminal" evidence="3">
    <location>
        <begin position="65"/>
        <end position="154"/>
    </location>
</feature>
<proteinExistence type="predicted"/>
<feature type="transmembrane region" description="Helical" evidence="2">
    <location>
        <begin position="258"/>
        <end position="279"/>
    </location>
</feature>
<name>A0ABP9A339_9FLAO</name>
<evidence type="ECO:0000256" key="1">
    <source>
        <dbReference type="ARBA" id="ARBA00022729"/>
    </source>
</evidence>
<evidence type="ECO:0000313" key="5">
    <source>
        <dbReference type="Proteomes" id="UP001500141"/>
    </source>
</evidence>
<dbReference type="Gene3D" id="3.30.1950.10">
    <property type="entry name" value="wza like domain"/>
    <property type="match status" value="1"/>
</dbReference>
<dbReference type="Proteomes" id="UP001500141">
    <property type="component" value="Unassembled WGS sequence"/>
</dbReference>
<keyword evidence="5" id="KW-1185">Reference proteome</keyword>
<dbReference type="Gene3D" id="3.10.560.10">
    <property type="entry name" value="Outer membrane lipoprotein wza domain like"/>
    <property type="match status" value="1"/>
</dbReference>
<keyword evidence="2" id="KW-1133">Transmembrane helix</keyword>
<evidence type="ECO:0000256" key="2">
    <source>
        <dbReference type="SAM" id="Phobius"/>
    </source>
</evidence>
<keyword evidence="2" id="KW-0472">Membrane</keyword>
<evidence type="ECO:0000259" key="3">
    <source>
        <dbReference type="Pfam" id="PF02563"/>
    </source>
</evidence>
<keyword evidence="1" id="KW-0732">Signal</keyword>
<dbReference type="InterPro" id="IPR049712">
    <property type="entry name" value="Poly_export"/>
</dbReference>
<gene>
    <name evidence="4" type="ORF">GCM10023230_22670</name>
</gene>
<dbReference type="EMBL" id="BAABIP010000018">
    <property type="protein sequence ID" value="GAA4771777.1"/>
    <property type="molecule type" value="Genomic_DNA"/>
</dbReference>
<dbReference type="InterPro" id="IPR003715">
    <property type="entry name" value="Poly_export_N"/>
</dbReference>
<comment type="caution">
    <text evidence="4">The sequence shown here is derived from an EMBL/GenBank/DDBJ whole genome shotgun (WGS) entry which is preliminary data.</text>
</comment>
<reference evidence="5" key="1">
    <citation type="journal article" date="2019" name="Int. J. Syst. Evol. Microbiol.">
        <title>The Global Catalogue of Microorganisms (GCM) 10K type strain sequencing project: providing services to taxonomists for standard genome sequencing and annotation.</title>
        <authorList>
            <consortium name="The Broad Institute Genomics Platform"/>
            <consortium name="The Broad Institute Genome Sequencing Center for Infectious Disease"/>
            <person name="Wu L."/>
            <person name="Ma J."/>
        </authorList>
    </citation>
    <scope>NUCLEOTIDE SEQUENCE [LARGE SCALE GENOMIC DNA]</scope>
    <source>
        <strain evidence="5">JCM 18198</strain>
    </source>
</reference>
<dbReference type="PANTHER" id="PTHR33619:SF3">
    <property type="entry name" value="POLYSACCHARIDE EXPORT PROTEIN GFCE-RELATED"/>
    <property type="match status" value="1"/>
</dbReference>
<sequence length="281" mass="31558">MISLLEMKNYICFLKFTQNMNKIYSFLCLMFVVFMTSCVSNKDLTYLQDANAKKNGTSIEVVPLKPYRIQINDVLSIKLKALDQKLVEMFNSSTSGAVANSTDALYFDGFTVNDHGNIRVPVLGEIAVLGLTLEEVRAKVEKQLLDEYFNKEADLFVLVKLAGLRYTTNGEVRSPGTKTLFQDKVTILEAIANSGDINITGNHKEVVLVRQYPHGTEVHTIDLTSVDAIKSPYYYIQPNDYIYVKPIKQKTWGFGINGLQSVTTILSALSLVITTYLLINR</sequence>
<evidence type="ECO:0000313" key="4">
    <source>
        <dbReference type="EMBL" id="GAA4771777.1"/>
    </source>
</evidence>